<evidence type="ECO:0000256" key="3">
    <source>
        <dbReference type="ARBA" id="ARBA00022475"/>
    </source>
</evidence>
<feature type="domain" description="ABC transmembrane type-1" evidence="8">
    <location>
        <begin position="58"/>
        <end position="242"/>
    </location>
</feature>
<dbReference type="KEGG" id="kbs:EPA93_14755"/>
<keyword evidence="10" id="KW-1185">Reference proteome</keyword>
<gene>
    <name evidence="9" type="ORF">EPA93_14755</name>
</gene>
<dbReference type="Proteomes" id="UP000290365">
    <property type="component" value="Chromosome"/>
</dbReference>
<evidence type="ECO:0000256" key="7">
    <source>
        <dbReference type="RuleBase" id="RU363032"/>
    </source>
</evidence>
<feature type="transmembrane region" description="Helical" evidence="7">
    <location>
        <begin position="6"/>
        <end position="23"/>
    </location>
</feature>
<evidence type="ECO:0000256" key="4">
    <source>
        <dbReference type="ARBA" id="ARBA00022692"/>
    </source>
</evidence>
<dbReference type="Pfam" id="PF00528">
    <property type="entry name" value="BPD_transp_1"/>
    <property type="match status" value="1"/>
</dbReference>
<dbReference type="InterPro" id="IPR015168">
    <property type="entry name" value="SsuA/THI5"/>
</dbReference>
<dbReference type="CDD" id="cd06261">
    <property type="entry name" value="TM_PBP2"/>
    <property type="match status" value="1"/>
</dbReference>
<evidence type="ECO:0000256" key="5">
    <source>
        <dbReference type="ARBA" id="ARBA00022989"/>
    </source>
</evidence>
<dbReference type="GO" id="GO:0005886">
    <property type="term" value="C:plasma membrane"/>
    <property type="evidence" value="ECO:0007669"/>
    <property type="project" value="UniProtKB-SubCell"/>
</dbReference>
<evidence type="ECO:0000256" key="1">
    <source>
        <dbReference type="ARBA" id="ARBA00004651"/>
    </source>
</evidence>
<proteinExistence type="inferred from homology"/>
<evidence type="ECO:0000259" key="8">
    <source>
        <dbReference type="PROSITE" id="PS50928"/>
    </source>
</evidence>
<dbReference type="AlphaFoldDB" id="A0A4P6JPV6"/>
<feature type="transmembrane region" description="Helical" evidence="7">
    <location>
        <begin position="93"/>
        <end position="112"/>
    </location>
</feature>
<keyword evidence="4 7" id="KW-0812">Transmembrane</keyword>
<evidence type="ECO:0000256" key="2">
    <source>
        <dbReference type="ARBA" id="ARBA00022448"/>
    </source>
</evidence>
<keyword evidence="6 7" id="KW-0472">Membrane</keyword>
<keyword evidence="3" id="KW-1003">Cell membrane</keyword>
<feature type="transmembrane region" description="Helical" evidence="7">
    <location>
        <begin position="66"/>
        <end position="86"/>
    </location>
</feature>
<feature type="transmembrane region" description="Helical" evidence="7">
    <location>
        <begin position="124"/>
        <end position="143"/>
    </location>
</feature>
<dbReference type="SUPFAM" id="SSF161098">
    <property type="entry name" value="MetI-like"/>
    <property type="match status" value="1"/>
</dbReference>
<evidence type="ECO:0000313" key="10">
    <source>
        <dbReference type="Proteomes" id="UP000290365"/>
    </source>
</evidence>
<comment type="similarity">
    <text evidence="7">Belongs to the binding-protein-dependent transport system permease family.</text>
</comment>
<dbReference type="PANTHER" id="PTHR30151:SF20">
    <property type="entry name" value="ABC TRANSPORTER PERMEASE PROTEIN HI_0355-RELATED"/>
    <property type="match status" value="1"/>
</dbReference>
<organism evidence="9 10">
    <name type="scientific">Ktedonosporobacter rubrisoli</name>
    <dbReference type="NCBI Taxonomy" id="2509675"/>
    <lineage>
        <taxon>Bacteria</taxon>
        <taxon>Bacillati</taxon>
        <taxon>Chloroflexota</taxon>
        <taxon>Ktedonobacteria</taxon>
        <taxon>Ktedonobacterales</taxon>
        <taxon>Ktedonosporobacteraceae</taxon>
        <taxon>Ktedonosporobacter</taxon>
    </lineage>
</organism>
<sequence length="616" mass="68765">MRRRYLQAYASMFLPFVALLLFWELFDHVSQISPLLLPTPIQVINALIHNWFLIFDHMLQTLQEALIGLVAGACCGLTFAIFMYLLPTIRKAFSPLLIVSQTIPIIVLAPLFRLWFGIDLSPKVILVAMFCFFPITIASIDGIESSSKKLDELMQSMNASRWQCLWYVRLPGALPAFFSGLRIAATYAVTAAIFSEVIGAEKGLEIFIQYAVNARATDQVFAAVFVTSLLSLLLFALVLLLERCMLPWRYNSVQLHGKHVSASSSLDTQKKKLPFLNTTFVIIAVAAFIAFLLHQYAPERAFLGNTQGKMQKLVLVPEMEPTPNHTGIYVAQQKGWYRQAGIDLQILPFSSTVLPDTLVANGQADIGISTTEQIVLDKIAGQPVISIAAITAHNDDACFTLDKGNITRLRDLDGKKFGEEGVAYEEGIMREALQYDGGKGDFQKIIITTGTLQAVLTGEVDFSCEYGLSIREALYKGMKLKVFPLTEYGVPDYYTPNFITSPSLLKEKFKLLKNFMQITQRGYEFARNEPEAAAHLLMQGTAAGTFPDTGLLENVQAYLSHRYTDPGQPWGIQKKRVWDAYIHFVLAKGLLRDKQNRPVKQLDASSLFTNICLQPG</sequence>
<name>A0A4P6JPV6_KTERU</name>
<protein>
    <submittedName>
        <fullName evidence="9">ABC transporter permease/substrate-binding protein</fullName>
    </submittedName>
</protein>
<dbReference type="EMBL" id="CP035758">
    <property type="protein sequence ID" value="QBD77190.1"/>
    <property type="molecule type" value="Genomic_DNA"/>
</dbReference>
<feature type="transmembrane region" description="Helical" evidence="7">
    <location>
        <begin position="273"/>
        <end position="293"/>
    </location>
</feature>
<keyword evidence="2 7" id="KW-0813">Transport</keyword>
<reference evidence="9 10" key="1">
    <citation type="submission" date="2019-01" db="EMBL/GenBank/DDBJ databases">
        <title>Ktedonosporobacter rubrisoli SCAWS-G2.</title>
        <authorList>
            <person name="Huang Y."/>
            <person name="Yan B."/>
        </authorList>
    </citation>
    <scope>NUCLEOTIDE SEQUENCE [LARGE SCALE GENOMIC DNA]</scope>
    <source>
        <strain evidence="9 10">SCAWS-G2</strain>
    </source>
</reference>
<dbReference type="Gene3D" id="1.10.3720.10">
    <property type="entry name" value="MetI-like"/>
    <property type="match status" value="1"/>
</dbReference>
<feature type="transmembrane region" description="Helical" evidence="7">
    <location>
        <begin position="220"/>
        <end position="241"/>
    </location>
</feature>
<dbReference type="GO" id="GO:0055085">
    <property type="term" value="P:transmembrane transport"/>
    <property type="evidence" value="ECO:0007669"/>
    <property type="project" value="InterPro"/>
</dbReference>
<evidence type="ECO:0000256" key="6">
    <source>
        <dbReference type="ARBA" id="ARBA00023136"/>
    </source>
</evidence>
<dbReference type="InterPro" id="IPR035906">
    <property type="entry name" value="MetI-like_sf"/>
</dbReference>
<dbReference type="InterPro" id="IPR000515">
    <property type="entry name" value="MetI-like"/>
</dbReference>
<dbReference type="OrthoDB" id="9815602at2"/>
<evidence type="ECO:0000313" key="9">
    <source>
        <dbReference type="EMBL" id="QBD77190.1"/>
    </source>
</evidence>
<dbReference type="Gene3D" id="3.40.190.10">
    <property type="entry name" value="Periplasmic binding protein-like II"/>
    <property type="match status" value="2"/>
</dbReference>
<accession>A0A4P6JPV6</accession>
<dbReference type="PANTHER" id="PTHR30151">
    <property type="entry name" value="ALKANE SULFONATE ABC TRANSPORTER-RELATED, MEMBRANE SUBUNIT"/>
    <property type="match status" value="1"/>
</dbReference>
<feature type="transmembrane region" description="Helical" evidence="7">
    <location>
        <begin position="35"/>
        <end position="54"/>
    </location>
</feature>
<dbReference type="PROSITE" id="PS50928">
    <property type="entry name" value="ABC_TM1"/>
    <property type="match status" value="1"/>
</dbReference>
<dbReference type="Pfam" id="PF09084">
    <property type="entry name" value="NMT1"/>
    <property type="match status" value="1"/>
</dbReference>
<dbReference type="SUPFAM" id="SSF53850">
    <property type="entry name" value="Periplasmic binding protein-like II"/>
    <property type="match status" value="1"/>
</dbReference>
<comment type="subcellular location">
    <subcellularLocation>
        <location evidence="1 7">Cell membrane</location>
        <topology evidence="1 7">Multi-pass membrane protein</topology>
    </subcellularLocation>
</comment>
<keyword evidence="5 7" id="KW-1133">Transmembrane helix</keyword>